<evidence type="ECO:0000259" key="4">
    <source>
        <dbReference type="Pfam" id="PF25390"/>
    </source>
</evidence>
<dbReference type="GO" id="GO:0005737">
    <property type="term" value="C:cytoplasm"/>
    <property type="evidence" value="ECO:0007669"/>
    <property type="project" value="TreeGrafter"/>
</dbReference>
<dbReference type="InterPro" id="IPR051553">
    <property type="entry name" value="Ran_GTPase-activating"/>
</dbReference>
<evidence type="ECO:0000313" key="6">
    <source>
        <dbReference type="Proteomes" id="UP000708148"/>
    </source>
</evidence>
<keyword evidence="1" id="KW-0344">Guanine-nucleotide releasing factor</keyword>
<feature type="repeat" description="RCC1" evidence="3">
    <location>
        <begin position="143"/>
        <end position="194"/>
    </location>
</feature>
<organism evidence="5 6">
    <name type="scientific">Ostreobium quekettii</name>
    <dbReference type="NCBI Taxonomy" id="121088"/>
    <lineage>
        <taxon>Eukaryota</taxon>
        <taxon>Viridiplantae</taxon>
        <taxon>Chlorophyta</taxon>
        <taxon>core chlorophytes</taxon>
        <taxon>Ulvophyceae</taxon>
        <taxon>TCBD clade</taxon>
        <taxon>Bryopsidales</taxon>
        <taxon>Ostreobineae</taxon>
        <taxon>Ostreobiaceae</taxon>
        <taxon>Ostreobium</taxon>
    </lineage>
</organism>
<dbReference type="PROSITE" id="PS00626">
    <property type="entry name" value="RCC1_2"/>
    <property type="match status" value="2"/>
</dbReference>
<evidence type="ECO:0000256" key="3">
    <source>
        <dbReference type="PROSITE-ProRule" id="PRU00235"/>
    </source>
</evidence>
<dbReference type="Pfam" id="PF25390">
    <property type="entry name" value="WD40_RLD"/>
    <property type="match status" value="1"/>
</dbReference>
<dbReference type="PANTHER" id="PTHR45982">
    <property type="entry name" value="REGULATOR OF CHROMOSOME CONDENSATION"/>
    <property type="match status" value="1"/>
</dbReference>
<dbReference type="Gene3D" id="2.130.10.30">
    <property type="entry name" value="Regulator of chromosome condensation 1/beta-lactamase-inhibitor protein II"/>
    <property type="match status" value="1"/>
</dbReference>
<keyword evidence="6" id="KW-1185">Reference proteome</keyword>
<reference evidence="5" key="1">
    <citation type="submission" date="2020-12" db="EMBL/GenBank/DDBJ databases">
        <authorList>
            <person name="Iha C."/>
        </authorList>
    </citation>
    <scope>NUCLEOTIDE SEQUENCE</scope>
</reference>
<feature type="domain" description="RCC1-like" evidence="4">
    <location>
        <begin position="6"/>
        <end position="344"/>
    </location>
</feature>
<accession>A0A8S1IZU7</accession>
<feature type="non-terminal residue" evidence="5">
    <location>
        <position position="349"/>
    </location>
</feature>
<dbReference type="Proteomes" id="UP000708148">
    <property type="component" value="Unassembled WGS sequence"/>
</dbReference>
<dbReference type="PANTHER" id="PTHR45982:SF1">
    <property type="entry name" value="REGULATOR OF CHROMOSOME CONDENSATION"/>
    <property type="match status" value="1"/>
</dbReference>
<dbReference type="EMBL" id="CAJHUC010000953">
    <property type="protein sequence ID" value="CAD7699096.1"/>
    <property type="molecule type" value="Genomic_DNA"/>
</dbReference>
<dbReference type="PRINTS" id="PR00633">
    <property type="entry name" value="RCCNDNSATION"/>
</dbReference>
<comment type="caution">
    <text evidence="5">The sequence shown here is derived from an EMBL/GenBank/DDBJ whole genome shotgun (WGS) entry which is preliminary data.</text>
</comment>
<dbReference type="GO" id="GO:0005085">
    <property type="term" value="F:guanyl-nucleotide exchange factor activity"/>
    <property type="evidence" value="ECO:0007669"/>
    <property type="project" value="TreeGrafter"/>
</dbReference>
<dbReference type="OrthoDB" id="61110at2759"/>
<protein>
    <recommendedName>
        <fullName evidence="4">RCC1-like domain-containing protein</fullName>
    </recommendedName>
</protein>
<feature type="repeat" description="RCC1" evidence="3">
    <location>
        <begin position="91"/>
        <end position="142"/>
    </location>
</feature>
<sequence length="349" mass="36134">MCRPQVKVSMVACGGLHTIALTVDKKLFSWGIHDDGALGRPTPDSDLWTSAEKEDAVAENLPGRMALTEGGRVKSVTAGGGSHTLALMEDGRVLGCGSFRGDSGSLGFSPGTPRQRTLVTVIHGSIRKISSGENHCLALTTGGQVLTWGCGERGALARGGEQLTPAPALSPEGVLTGVEGVFAGQQNTFVTTGDGKVYGWGLNNQGQLGLPPCDPVERATEISALSKLGGIKDAAGGSHHSLVLAKEGGLYSFGSPTYGVLGRPDMNVRGINAEPLHEPALVHVGEDEDGGLPPGARILAVFAGQTVSQCFVEGHGVYAWGASSEMVLGLGPEVDEVYLPNRVRNANCF</sequence>
<dbReference type="InterPro" id="IPR058923">
    <property type="entry name" value="RCC1-like_dom"/>
</dbReference>
<feature type="repeat" description="RCC1" evidence="3">
    <location>
        <begin position="25"/>
        <end position="90"/>
    </location>
</feature>
<feature type="repeat" description="RCC1" evidence="3">
    <location>
        <begin position="195"/>
        <end position="247"/>
    </location>
</feature>
<keyword evidence="2" id="KW-0677">Repeat</keyword>
<dbReference type="PROSITE" id="PS50012">
    <property type="entry name" value="RCC1_3"/>
    <property type="match status" value="4"/>
</dbReference>
<dbReference type="SUPFAM" id="SSF50985">
    <property type="entry name" value="RCC1/BLIP-II"/>
    <property type="match status" value="1"/>
</dbReference>
<evidence type="ECO:0000313" key="5">
    <source>
        <dbReference type="EMBL" id="CAD7699096.1"/>
    </source>
</evidence>
<evidence type="ECO:0000256" key="1">
    <source>
        <dbReference type="ARBA" id="ARBA00022658"/>
    </source>
</evidence>
<proteinExistence type="predicted"/>
<dbReference type="InterPro" id="IPR009091">
    <property type="entry name" value="RCC1/BLIP-II"/>
</dbReference>
<dbReference type="AlphaFoldDB" id="A0A8S1IZU7"/>
<gene>
    <name evidence="5" type="ORF">OSTQU699_LOCUS4459</name>
</gene>
<evidence type="ECO:0000256" key="2">
    <source>
        <dbReference type="ARBA" id="ARBA00022737"/>
    </source>
</evidence>
<name>A0A8S1IZU7_9CHLO</name>
<dbReference type="InterPro" id="IPR000408">
    <property type="entry name" value="Reg_chr_condens"/>
</dbReference>